<evidence type="ECO:0000313" key="2">
    <source>
        <dbReference type="Proteomes" id="UP000008281"/>
    </source>
</evidence>
<dbReference type="AlphaFoldDB" id="E3LT44"/>
<dbReference type="EMBL" id="DS268414">
    <property type="protein sequence ID" value="EFP09139.1"/>
    <property type="molecule type" value="Genomic_DNA"/>
</dbReference>
<keyword evidence="2" id="KW-1185">Reference proteome</keyword>
<dbReference type="InParanoid" id="E3LT44"/>
<accession>E3LT44</accession>
<name>E3LT44_CAERE</name>
<protein>
    <submittedName>
        <fullName evidence="1">Uncharacterized protein</fullName>
    </submittedName>
</protein>
<organism evidence="2">
    <name type="scientific">Caenorhabditis remanei</name>
    <name type="common">Caenorhabditis vulgaris</name>
    <dbReference type="NCBI Taxonomy" id="31234"/>
    <lineage>
        <taxon>Eukaryota</taxon>
        <taxon>Metazoa</taxon>
        <taxon>Ecdysozoa</taxon>
        <taxon>Nematoda</taxon>
        <taxon>Chromadorea</taxon>
        <taxon>Rhabditida</taxon>
        <taxon>Rhabditina</taxon>
        <taxon>Rhabditomorpha</taxon>
        <taxon>Rhabditoidea</taxon>
        <taxon>Rhabditidae</taxon>
        <taxon>Peloderinae</taxon>
        <taxon>Caenorhabditis</taxon>
    </lineage>
</organism>
<gene>
    <name evidence="1" type="ORF">CRE_25430</name>
</gene>
<dbReference type="HOGENOM" id="CLU_2280068_0_0_1"/>
<proteinExistence type="predicted"/>
<reference evidence="1" key="1">
    <citation type="submission" date="2007-07" db="EMBL/GenBank/DDBJ databases">
        <title>PCAP assembly of the Caenorhabditis remanei genome.</title>
        <authorList>
            <consortium name="The Caenorhabditis remanei Sequencing Consortium"/>
            <person name="Wilson R.K."/>
        </authorList>
    </citation>
    <scope>NUCLEOTIDE SEQUENCE [LARGE SCALE GENOMIC DNA]</scope>
    <source>
        <strain evidence="1">PB4641</strain>
    </source>
</reference>
<dbReference type="Proteomes" id="UP000008281">
    <property type="component" value="Unassembled WGS sequence"/>
</dbReference>
<evidence type="ECO:0000313" key="1">
    <source>
        <dbReference type="EMBL" id="EFP09139.1"/>
    </source>
</evidence>
<sequence>MFRPVEWNSTLKAHTTVTLAAAVLRFPLSVNVAGYCCLQHGHSPFFHNSLGFRFRSIRLQLLFGWLNQLLLGHQKCQQAMEGHQTTIGSRIDFSKRMRTLLL</sequence>